<evidence type="ECO:0000256" key="4">
    <source>
        <dbReference type="ARBA" id="ARBA00023002"/>
    </source>
</evidence>
<dbReference type="SUPFAM" id="SSF48264">
    <property type="entry name" value="Cytochrome P450"/>
    <property type="match status" value="1"/>
</dbReference>
<dbReference type="PANTHER" id="PTHR46696:SF6">
    <property type="entry name" value="P450, PUTATIVE (EUROFUNG)-RELATED"/>
    <property type="match status" value="1"/>
</dbReference>
<dbReference type="InterPro" id="IPR017972">
    <property type="entry name" value="Cyt_P450_CS"/>
</dbReference>
<gene>
    <name evidence="8" type="ORF">HGA15_15575</name>
</gene>
<dbReference type="Pfam" id="PF00067">
    <property type="entry name" value="p450"/>
    <property type="match status" value="1"/>
</dbReference>
<comment type="caution">
    <text evidence="8">The sequence shown here is derived from an EMBL/GenBank/DDBJ whole genome shotgun (WGS) entry which is preliminary data.</text>
</comment>
<protein>
    <submittedName>
        <fullName evidence="8">Cytochrome P450</fullName>
    </submittedName>
</protein>
<evidence type="ECO:0000256" key="1">
    <source>
        <dbReference type="ARBA" id="ARBA00010617"/>
    </source>
</evidence>
<evidence type="ECO:0000256" key="7">
    <source>
        <dbReference type="RuleBase" id="RU000461"/>
    </source>
</evidence>
<evidence type="ECO:0000256" key="6">
    <source>
        <dbReference type="ARBA" id="ARBA00023033"/>
    </source>
</evidence>
<dbReference type="PANTHER" id="PTHR46696">
    <property type="entry name" value="P450, PUTATIVE (EUROFUNG)-RELATED"/>
    <property type="match status" value="1"/>
</dbReference>
<evidence type="ECO:0000313" key="8">
    <source>
        <dbReference type="EMBL" id="NKY57546.1"/>
    </source>
</evidence>
<dbReference type="GO" id="GO:0016705">
    <property type="term" value="F:oxidoreductase activity, acting on paired donors, with incorporation or reduction of molecular oxygen"/>
    <property type="evidence" value="ECO:0007669"/>
    <property type="project" value="InterPro"/>
</dbReference>
<keyword evidence="9" id="KW-1185">Reference proteome</keyword>
<keyword evidence="6 7" id="KW-0503">Monooxygenase</keyword>
<reference evidence="8 9" key="1">
    <citation type="submission" date="2020-04" db="EMBL/GenBank/DDBJ databases">
        <title>MicrobeNet Type strains.</title>
        <authorList>
            <person name="Nicholson A.C."/>
        </authorList>
    </citation>
    <scope>NUCLEOTIDE SEQUENCE [LARGE SCALE GENOMIC DNA]</scope>
    <source>
        <strain evidence="8 9">JCM 3332</strain>
    </source>
</reference>
<keyword evidence="2 7" id="KW-0349">Heme</keyword>
<dbReference type="EMBL" id="JAAXOT010000007">
    <property type="protein sequence ID" value="NKY57546.1"/>
    <property type="molecule type" value="Genomic_DNA"/>
</dbReference>
<organism evidence="8 9">
    <name type="scientific">Nocardia flavorosea</name>
    <dbReference type="NCBI Taxonomy" id="53429"/>
    <lineage>
        <taxon>Bacteria</taxon>
        <taxon>Bacillati</taxon>
        <taxon>Actinomycetota</taxon>
        <taxon>Actinomycetes</taxon>
        <taxon>Mycobacteriales</taxon>
        <taxon>Nocardiaceae</taxon>
        <taxon>Nocardia</taxon>
    </lineage>
</organism>
<dbReference type="GO" id="GO:0020037">
    <property type="term" value="F:heme binding"/>
    <property type="evidence" value="ECO:0007669"/>
    <property type="project" value="InterPro"/>
</dbReference>
<dbReference type="AlphaFoldDB" id="A0A846YD58"/>
<keyword evidence="3 7" id="KW-0479">Metal-binding</keyword>
<dbReference type="InterPro" id="IPR002397">
    <property type="entry name" value="Cyt_P450_B"/>
</dbReference>
<dbReference type="InterPro" id="IPR036396">
    <property type="entry name" value="Cyt_P450_sf"/>
</dbReference>
<sequence>MSATESTGRRRPHFPFDRYAPGYRESFQAITEHMHQHCPIAWTDNHDGYWVAAGNREVFELARCPHVSNDRDIEGVRRGYQGITIPSANESAIRNGILEMDDPEHRELRSVLNPYLSPAAVQRWIPFVDELVRAALDEKIATGRIDFVDDLANIVPAVLTLAMLGIPLRNWAVYSEPAHATVYTPPDSPEYERVHRLHQEMGLDMYTNLVEIREHPRPGLVHALATEATLGGEPLPDIEILGMLGLLIGGGFDTTTALTAHSLEWLSEHPAERETLSRERDELLDSATEEFLRYFTPAPGDGRTLTTDIELAGARFAEGERLWLSWAMANRDPAVFEQPDTVVLDRKGNRHFSFGLGIHRCIGSNVARAVYKRMLLAVLDRIPDFRCIPEETVHYETIAVIQGMRHLPATFTPGEPLGPGLAETLEKLQTVCDEQRLAEPVTVRKDAAQI</sequence>
<evidence type="ECO:0000256" key="5">
    <source>
        <dbReference type="ARBA" id="ARBA00023004"/>
    </source>
</evidence>
<dbReference type="GO" id="GO:0005506">
    <property type="term" value="F:iron ion binding"/>
    <property type="evidence" value="ECO:0007669"/>
    <property type="project" value="InterPro"/>
</dbReference>
<evidence type="ECO:0000313" key="9">
    <source>
        <dbReference type="Proteomes" id="UP000570678"/>
    </source>
</evidence>
<dbReference type="Gene3D" id="1.10.630.10">
    <property type="entry name" value="Cytochrome P450"/>
    <property type="match status" value="1"/>
</dbReference>
<keyword evidence="4 7" id="KW-0560">Oxidoreductase</keyword>
<comment type="similarity">
    <text evidence="1 7">Belongs to the cytochrome P450 family.</text>
</comment>
<dbReference type="RefSeq" id="WP_062975411.1">
    <property type="nucleotide sequence ID" value="NZ_JAAXOT010000007.1"/>
</dbReference>
<dbReference type="InterPro" id="IPR001128">
    <property type="entry name" value="Cyt_P450"/>
</dbReference>
<proteinExistence type="inferred from homology"/>
<dbReference type="PRINTS" id="PR00359">
    <property type="entry name" value="BP450"/>
</dbReference>
<keyword evidence="5 7" id="KW-0408">Iron</keyword>
<dbReference type="PROSITE" id="PS00086">
    <property type="entry name" value="CYTOCHROME_P450"/>
    <property type="match status" value="1"/>
</dbReference>
<dbReference type="Proteomes" id="UP000570678">
    <property type="component" value="Unassembled WGS sequence"/>
</dbReference>
<evidence type="ECO:0000256" key="2">
    <source>
        <dbReference type="ARBA" id="ARBA00022617"/>
    </source>
</evidence>
<name>A0A846YD58_9NOCA</name>
<evidence type="ECO:0000256" key="3">
    <source>
        <dbReference type="ARBA" id="ARBA00022723"/>
    </source>
</evidence>
<dbReference type="GO" id="GO:0004497">
    <property type="term" value="F:monooxygenase activity"/>
    <property type="evidence" value="ECO:0007669"/>
    <property type="project" value="UniProtKB-KW"/>
</dbReference>
<accession>A0A846YD58</accession>